<evidence type="ECO:0000256" key="2">
    <source>
        <dbReference type="ARBA" id="ARBA00003015"/>
    </source>
</evidence>
<evidence type="ECO:0000313" key="9">
    <source>
        <dbReference type="Proteomes" id="UP000823635"/>
    </source>
</evidence>
<evidence type="ECO:0000256" key="5">
    <source>
        <dbReference type="ARBA" id="ARBA00022679"/>
    </source>
</evidence>
<dbReference type="InterPro" id="IPR003358">
    <property type="entry name" value="tRNA_(Gua-N-7)_MeTrfase_Trmb"/>
</dbReference>
<organism evidence="8 9">
    <name type="scientific">Candidatus Egerieousia excrementavium</name>
    <dbReference type="NCBI Taxonomy" id="2840778"/>
    <lineage>
        <taxon>Bacteria</taxon>
        <taxon>Pseudomonadati</taxon>
        <taxon>Bacteroidota</taxon>
        <taxon>Bacteroidia</taxon>
        <taxon>Bacteroidales</taxon>
        <taxon>Candidatus Egerieousia</taxon>
    </lineage>
</organism>
<dbReference type="PANTHER" id="PTHR23417">
    <property type="entry name" value="3-DEOXY-D-MANNO-OCTULOSONIC-ACID TRANSFERASE/TRNA GUANINE-N 7 - -METHYLTRANSFERASE"/>
    <property type="match status" value="1"/>
</dbReference>
<comment type="function">
    <text evidence="2">Catalyzes the formation of N(7)-methylguanine at position 46 (m7G46) in tRNA.</text>
</comment>
<dbReference type="GO" id="GO:0043527">
    <property type="term" value="C:tRNA methyltransferase complex"/>
    <property type="evidence" value="ECO:0007669"/>
    <property type="project" value="TreeGrafter"/>
</dbReference>
<dbReference type="NCBIfam" id="NF001080">
    <property type="entry name" value="PRK00121.2-2"/>
    <property type="match status" value="1"/>
</dbReference>
<dbReference type="GO" id="GO:0008176">
    <property type="term" value="F:tRNA (guanine(46)-N7)-methyltransferase activity"/>
    <property type="evidence" value="ECO:0007669"/>
    <property type="project" value="UniProtKB-EC"/>
</dbReference>
<evidence type="ECO:0000256" key="6">
    <source>
        <dbReference type="ARBA" id="ARBA00022691"/>
    </source>
</evidence>
<evidence type="ECO:0000256" key="4">
    <source>
        <dbReference type="ARBA" id="ARBA00022603"/>
    </source>
</evidence>
<evidence type="ECO:0000256" key="3">
    <source>
        <dbReference type="ARBA" id="ARBA00011977"/>
    </source>
</evidence>
<dbReference type="Gene3D" id="3.40.50.150">
    <property type="entry name" value="Vaccinia Virus protein VP39"/>
    <property type="match status" value="1"/>
</dbReference>
<keyword evidence="5 8" id="KW-0808">Transferase</keyword>
<evidence type="ECO:0000313" key="8">
    <source>
        <dbReference type="EMBL" id="MBO8429187.1"/>
    </source>
</evidence>
<dbReference type="EMBL" id="JADINB010000102">
    <property type="protein sequence ID" value="MBO8429187.1"/>
    <property type="molecule type" value="Genomic_DNA"/>
</dbReference>
<keyword evidence="4 8" id="KW-0489">Methyltransferase</keyword>
<keyword evidence="7" id="KW-0819">tRNA processing</keyword>
<dbReference type="EC" id="2.1.1.33" evidence="3"/>
<accession>A0A9D9GYR0</accession>
<evidence type="ECO:0000256" key="1">
    <source>
        <dbReference type="ARBA" id="ARBA00000142"/>
    </source>
</evidence>
<dbReference type="PANTHER" id="PTHR23417:SF14">
    <property type="entry name" value="PENTACOTRIPEPTIDE-REPEAT REGION OF PRORP DOMAIN-CONTAINING PROTEIN"/>
    <property type="match status" value="1"/>
</dbReference>
<reference evidence="8" key="2">
    <citation type="journal article" date="2021" name="PeerJ">
        <title>Extensive microbial diversity within the chicken gut microbiome revealed by metagenomics and culture.</title>
        <authorList>
            <person name="Gilroy R."/>
            <person name="Ravi A."/>
            <person name="Getino M."/>
            <person name="Pursley I."/>
            <person name="Horton D.L."/>
            <person name="Alikhan N.F."/>
            <person name="Baker D."/>
            <person name="Gharbi K."/>
            <person name="Hall N."/>
            <person name="Watson M."/>
            <person name="Adriaenssens E.M."/>
            <person name="Foster-Nyarko E."/>
            <person name="Jarju S."/>
            <person name="Secka A."/>
            <person name="Antonio M."/>
            <person name="Oren A."/>
            <person name="Chaudhuri R.R."/>
            <person name="La Ragione R."/>
            <person name="Hildebrand F."/>
            <person name="Pallen M.J."/>
        </authorList>
    </citation>
    <scope>NUCLEOTIDE SEQUENCE</scope>
    <source>
        <strain evidence="8">15467</strain>
    </source>
</reference>
<sequence length="251" mass="29256">MSAKDKLRKFRENETFGCLYQPSTEEVLNKDYRLKGHWGEEVFHNSNPICIELGCGKGEYTLALSKMFGDMNFIGIDIKGARLWKGAKIAHTEQLPNVAFIRTRIEFIESLFAENEISQIWITFPDPQIKRSKKRLTGPLFLKRYFKFLKRGGLVNLKTDSRFLHEYTLALVKQNDLPLSEANTDIYGSGRADEILSIKTFYEAYYLKQKFPITYLSFGIDKDTIAEPKWDEEYWEKEEMKGREFTPSNKG</sequence>
<dbReference type="AlphaFoldDB" id="A0A9D9GYR0"/>
<dbReference type="Proteomes" id="UP000823635">
    <property type="component" value="Unassembled WGS sequence"/>
</dbReference>
<dbReference type="Pfam" id="PF02390">
    <property type="entry name" value="Methyltransf_4"/>
    <property type="match status" value="1"/>
</dbReference>
<name>A0A9D9GYR0_9BACT</name>
<reference evidence="8" key="1">
    <citation type="submission" date="2020-10" db="EMBL/GenBank/DDBJ databases">
        <authorList>
            <person name="Gilroy R."/>
        </authorList>
    </citation>
    <scope>NUCLEOTIDE SEQUENCE</scope>
    <source>
        <strain evidence="8">15467</strain>
    </source>
</reference>
<evidence type="ECO:0000256" key="7">
    <source>
        <dbReference type="ARBA" id="ARBA00022694"/>
    </source>
</evidence>
<protein>
    <recommendedName>
        <fullName evidence="3">tRNA (guanine(46)-N(7))-methyltransferase</fullName>
        <ecNumber evidence="3">2.1.1.33</ecNumber>
    </recommendedName>
</protein>
<dbReference type="SUPFAM" id="SSF53335">
    <property type="entry name" value="S-adenosyl-L-methionine-dependent methyltransferases"/>
    <property type="match status" value="1"/>
</dbReference>
<proteinExistence type="predicted"/>
<keyword evidence="6" id="KW-0949">S-adenosyl-L-methionine</keyword>
<comment type="catalytic activity">
    <reaction evidence="1">
        <text>guanosine(46) in tRNA + S-adenosyl-L-methionine = N(7)-methylguanosine(46) in tRNA + S-adenosyl-L-homocysteine</text>
        <dbReference type="Rhea" id="RHEA:42708"/>
        <dbReference type="Rhea" id="RHEA-COMP:10188"/>
        <dbReference type="Rhea" id="RHEA-COMP:10189"/>
        <dbReference type="ChEBI" id="CHEBI:57856"/>
        <dbReference type="ChEBI" id="CHEBI:59789"/>
        <dbReference type="ChEBI" id="CHEBI:74269"/>
        <dbReference type="ChEBI" id="CHEBI:74480"/>
        <dbReference type="EC" id="2.1.1.33"/>
    </reaction>
</comment>
<comment type="caution">
    <text evidence="8">The sequence shown here is derived from an EMBL/GenBank/DDBJ whole genome shotgun (WGS) entry which is preliminary data.</text>
</comment>
<dbReference type="PROSITE" id="PS51625">
    <property type="entry name" value="SAM_MT_TRMB"/>
    <property type="match status" value="1"/>
</dbReference>
<gene>
    <name evidence="8" type="primary">trmB</name>
    <name evidence="8" type="ORF">IAC68_04565</name>
</gene>
<dbReference type="InterPro" id="IPR029063">
    <property type="entry name" value="SAM-dependent_MTases_sf"/>
</dbReference>